<accession>A0A392W5Q7</accession>
<dbReference type="AlphaFoldDB" id="A0A392W5Q7"/>
<evidence type="ECO:0000313" key="2">
    <source>
        <dbReference type="Proteomes" id="UP000265520"/>
    </source>
</evidence>
<evidence type="ECO:0000313" key="1">
    <source>
        <dbReference type="EMBL" id="MCI94000.1"/>
    </source>
</evidence>
<dbReference type="Proteomes" id="UP000265520">
    <property type="component" value="Unassembled WGS sequence"/>
</dbReference>
<keyword evidence="2" id="KW-1185">Reference proteome</keyword>
<sequence length="38" mass="4130">TSEDDVNFMVTITDESSDSMDCTKIKLADSNSIKAEGM</sequence>
<feature type="non-terminal residue" evidence="1">
    <location>
        <position position="1"/>
    </location>
</feature>
<reference evidence="1 2" key="1">
    <citation type="journal article" date="2018" name="Front. Plant Sci.">
        <title>Red Clover (Trifolium pratense) and Zigzag Clover (T. medium) - A Picture of Genomic Similarities and Differences.</title>
        <authorList>
            <person name="Dluhosova J."/>
            <person name="Istvanek J."/>
            <person name="Nedelnik J."/>
            <person name="Repkova J."/>
        </authorList>
    </citation>
    <scope>NUCLEOTIDE SEQUENCE [LARGE SCALE GENOMIC DNA]</scope>
    <source>
        <strain evidence="2">cv. 10/8</strain>
        <tissue evidence="1">Leaf</tissue>
    </source>
</reference>
<name>A0A392W5Q7_9FABA</name>
<dbReference type="EMBL" id="LXQA011344508">
    <property type="protein sequence ID" value="MCI94000.1"/>
    <property type="molecule type" value="Genomic_DNA"/>
</dbReference>
<proteinExistence type="predicted"/>
<organism evidence="1 2">
    <name type="scientific">Trifolium medium</name>
    <dbReference type="NCBI Taxonomy" id="97028"/>
    <lineage>
        <taxon>Eukaryota</taxon>
        <taxon>Viridiplantae</taxon>
        <taxon>Streptophyta</taxon>
        <taxon>Embryophyta</taxon>
        <taxon>Tracheophyta</taxon>
        <taxon>Spermatophyta</taxon>
        <taxon>Magnoliopsida</taxon>
        <taxon>eudicotyledons</taxon>
        <taxon>Gunneridae</taxon>
        <taxon>Pentapetalae</taxon>
        <taxon>rosids</taxon>
        <taxon>fabids</taxon>
        <taxon>Fabales</taxon>
        <taxon>Fabaceae</taxon>
        <taxon>Papilionoideae</taxon>
        <taxon>50 kb inversion clade</taxon>
        <taxon>NPAAA clade</taxon>
        <taxon>Hologalegina</taxon>
        <taxon>IRL clade</taxon>
        <taxon>Trifolieae</taxon>
        <taxon>Trifolium</taxon>
    </lineage>
</organism>
<protein>
    <submittedName>
        <fullName evidence="1">Uncharacterized protein</fullName>
    </submittedName>
</protein>
<comment type="caution">
    <text evidence="1">The sequence shown here is derived from an EMBL/GenBank/DDBJ whole genome shotgun (WGS) entry which is preliminary data.</text>
</comment>